<proteinExistence type="predicted"/>
<gene>
    <name evidence="1" type="ORF">CEXT_782351</name>
</gene>
<organism evidence="1 2">
    <name type="scientific">Caerostris extrusa</name>
    <name type="common">Bark spider</name>
    <name type="synonym">Caerostris bankana</name>
    <dbReference type="NCBI Taxonomy" id="172846"/>
    <lineage>
        <taxon>Eukaryota</taxon>
        <taxon>Metazoa</taxon>
        <taxon>Ecdysozoa</taxon>
        <taxon>Arthropoda</taxon>
        <taxon>Chelicerata</taxon>
        <taxon>Arachnida</taxon>
        <taxon>Araneae</taxon>
        <taxon>Araneomorphae</taxon>
        <taxon>Entelegynae</taxon>
        <taxon>Araneoidea</taxon>
        <taxon>Araneidae</taxon>
        <taxon>Caerostris</taxon>
    </lineage>
</organism>
<accession>A0AAV4MGS5</accession>
<reference evidence="1 2" key="1">
    <citation type="submission" date="2021-06" db="EMBL/GenBank/DDBJ databases">
        <title>Caerostris extrusa draft genome.</title>
        <authorList>
            <person name="Kono N."/>
            <person name="Arakawa K."/>
        </authorList>
    </citation>
    <scope>NUCLEOTIDE SEQUENCE [LARGE SCALE GENOMIC DNA]</scope>
</reference>
<evidence type="ECO:0008006" key="3">
    <source>
        <dbReference type="Google" id="ProtNLM"/>
    </source>
</evidence>
<evidence type="ECO:0000313" key="1">
    <source>
        <dbReference type="EMBL" id="GIX71402.1"/>
    </source>
</evidence>
<dbReference type="EMBL" id="BPLR01002220">
    <property type="protein sequence ID" value="GIX71402.1"/>
    <property type="molecule type" value="Genomic_DNA"/>
</dbReference>
<keyword evidence="2" id="KW-1185">Reference proteome</keyword>
<evidence type="ECO:0000313" key="2">
    <source>
        <dbReference type="Proteomes" id="UP001054945"/>
    </source>
</evidence>
<comment type="caution">
    <text evidence="1">The sequence shown here is derived from an EMBL/GenBank/DDBJ whole genome shotgun (WGS) entry which is preliminary data.</text>
</comment>
<dbReference type="AlphaFoldDB" id="A0AAV4MGS5"/>
<dbReference type="Proteomes" id="UP001054945">
    <property type="component" value="Unassembled WGS sequence"/>
</dbReference>
<name>A0AAV4MGS5_CAEEX</name>
<sequence>MFLEGGNTICQKGRSGGRLKVENACLVINEICSSQKVLRRDDKSFSNHLIEYQQSNGNRFFTISSIRLTTFKKRKQRGRVSSSSEWCIGHCNVCRWISAEMKKKFLEAEEHYLPKRKKSGDRLKLENACRGINGICSSQKVLWKDDRSFSNHLIKCRRERRVLGALFAEKGSKSGERLKVENACLVMNGICSSQNVLLEG</sequence>
<protein>
    <recommendedName>
        <fullName evidence="3">HNH homing endonuclease</fullName>
    </recommendedName>
</protein>